<dbReference type="Proteomes" id="UP000017661">
    <property type="component" value="Segment"/>
</dbReference>
<keyword evidence="2" id="KW-1185">Reference proteome</keyword>
<organism evidence="1 2">
    <name type="scientific">Bacillus phage vB_BanS-Tsamsa</name>
    <dbReference type="NCBI Taxonomy" id="1308863"/>
    <lineage>
        <taxon>Viruses</taxon>
        <taxon>Duplodnaviria</taxon>
        <taxon>Heunggongvirae</taxon>
        <taxon>Uroviricota</taxon>
        <taxon>Caudoviricetes</taxon>
        <taxon>Joanripponvirinae</taxon>
        <taxon>Tsamsavirus</taxon>
        <taxon>Tsamsavirus tsamsa</taxon>
    </lineage>
</organism>
<dbReference type="EMBL" id="KC481682">
    <property type="protein sequence ID" value="AGI11905.1"/>
    <property type="molecule type" value="Genomic_DNA"/>
</dbReference>
<sequence length="81" mass="9374">MISKTEVLNNNAVVTFSLSEKEMEIMKHLKEHGWMEFRRGEGSEIVDRLYDYGIVTSDDDAWHFTIIPTKVGKQIIKAMDV</sequence>
<protein>
    <submittedName>
        <fullName evidence="1">Uncharacterized protein</fullName>
    </submittedName>
</protein>
<dbReference type="RefSeq" id="YP_008873299.1">
    <property type="nucleotide sequence ID" value="NC_023007.1"/>
</dbReference>
<dbReference type="KEGG" id="vg:17825187"/>
<reference evidence="1 2" key="1">
    <citation type="journal article" date="2014" name="PLoS ONE">
        <title>Novel Giant Siphovirus from Bacillus anthracis Features Unusual Genome Characteristics.</title>
        <authorList>
            <person name="Ganz H.H."/>
            <person name="Law C."/>
            <person name="Schmuki M."/>
            <person name="Eichenseher F."/>
            <person name="Calendar R."/>
            <person name="Loessner M.J."/>
            <person name="Getz W.M."/>
            <person name="Korlach J."/>
            <person name="Beyer W."/>
            <person name="Klumpp J."/>
        </authorList>
    </citation>
    <scope>NUCLEOTIDE SEQUENCE [LARGE SCALE GENOMIC DNA]</scope>
</reference>
<name>U5J9Z3_9CAUD</name>
<evidence type="ECO:0000313" key="2">
    <source>
        <dbReference type="Proteomes" id="UP000017661"/>
    </source>
</evidence>
<evidence type="ECO:0000313" key="1">
    <source>
        <dbReference type="EMBL" id="AGI11905.1"/>
    </source>
</evidence>
<dbReference type="GeneID" id="17825187"/>
<accession>U5J9Z3</accession>
<proteinExistence type="predicted"/>